<organism evidence="2 3">
    <name type="scientific">Caerostris darwini</name>
    <dbReference type="NCBI Taxonomy" id="1538125"/>
    <lineage>
        <taxon>Eukaryota</taxon>
        <taxon>Metazoa</taxon>
        <taxon>Ecdysozoa</taxon>
        <taxon>Arthropoda</taxon>
        <taxon>Chelicerata</taxon>
        <taxon>Arachnida</taxon>
        <taxon>Araneae</taxon>
        <taxon>Araneomorphae</taxon>
        <taxon>Entelegynae</taxon>
        <taxon>Araneoidea</taxon>
        <taxon>Araneidae</taxon>
        <taxon>Caerostris</taxon>
    </lineage>
</organism>
<dbReference type="AlphaFoldDB" id="A0AAV4NDJ1"/>
<keyword evidence="1" id="KW-1133">Transmembrane helix</keyword>
<comment type="caution">
    <text evidence="2">The sequence shown here is derived from an EMBL/GenBank/DDBJ whole genome shotgun (WGS) entry which is preliminary data.</text>
</comment>
<dbReference type="EMBL" id="BPLQ01001551">
    <property type="protein sequence ID" value="GIX82840.1"/>
    <property type="molecule type" value="Genomic_DNA"/>
</dbReference>
<keyword evidence="1" id="KW-0472">Membrane</keyword>
<protein>
    <recommendedName>
        <fullName evidence="4">Transmembrane inner ear expressed protein</fullName>
    </recommendedName>
</protein>
<keyword evidence="1" id="KW-0812">Transmembrane</keyword>
<sequence>MRPGGYTVTKDAREAIFICLLPAPSLAKRYSSVNRRHLAAAPRGRTSPQQDAYTHGSANLLPGAIGRPQPSEPDWLETEVIAGFRVWQILFLVCAGLCTLVVVACCVTRWRIPHTRQEIEANHRRNQITQLFRCHLDRITVDEVDLSWALDTVKEAVERRKSRKKASEDAGESEIEIEPKPLSLLERIKNVFVKKPLVEFSDDESNQLSTSTLDNYSL</sequence>
<dbReference type="InterPro" id="IPR032006">
    <property type="entry name" value="TMIE"/>
</dbReference>
<evidence type="ECO:0000313" key="3">
    <source>
        <dbReference type="Proteomes" id="UP001054837"/>
    </source>
</evidence>
<evidence type="ECO:0000256" key="1">
    <source>
        <dbReference type="SAM" id="Phobius"/>
    </source>
</evidence>
<dbReference type="Proteomes" id="UP001054837">
    <property type="component" value="Unassembled WGS sequence"/>
</dbReference>
<evidence type="ECO:0000313" key="2">
    <source>
        <dbReference type="EMBL" id="GIX82840.1"/>
    </source>
</evidence>
<dbReference type="PANTHER" id="PTHR28635">
    <property type="entry name" value="TRANSMEMBRANE INNER EAR EXPRESSED PROTEIN"/>
    <property type="match status" value="1"/>
</dbReference>
<reference evidence="2 3" key="1">
    <citation type="submission" date="2021-06" db="EMBL/GenBank/DDBJ databases">
        <title>Caerostris darwini draft genome.</title>
        <authorList>
            <person name="Kono N."/>
            <person name="Arakawa K."/>
        </authorList>
    </citation>
    <scope>NUCLEOTIDE SEQUENCE [LARGE SCALE GENOMIC DNA]</scope>
</reference>
<keyword evidence="3" id="KW-1185">Reference proteome</keyword>
<name>A0AAV4NDJ1_9ARAC</name>
<evidence type="ECO:0008006" key="4">
    <source>
        <dbReference type="Google" id="ProtNLM"/>
    </source>
</evidence>
<proteinExistence type="predicted"/>
<accession>A0AAV4NDJ1</accession>
<feature type="transmembrane region" description="Helical" evidence="1">
    <location>
        <begin position="86"/>
        <end position="107"/>
    </location>
</feature>
<gene>
    <name evidence="2" type="ORF">CDAR_450321</name>
</gene>
<dbReference type="Pfam" id="PF16038">
    <property type="entry name" value="TMIE"/>
    <property type="match status" value="1"/>
</dbReference>
<dbReference type="PANTHER" id="PTHR28635:SF1">
    <property type="entry name" value="TRANSMEMBRANE INNER EAR EXPRESSED PROTEIN"/>
    <property type="match status" value="1"/>
</dbReference>